<keyword evidence="2" id="KW-0479">Metal-binding</keyword>
<dbReference type="CDD" id="cd06209">
    <property type="entry name" value="BenDO_FAD_NAD"/>
    <property type="match status" value="1"/>
</dbReference>
<dbReference type="Pfam" id="PF00111">
    <property type="entry name" value="Fer2"/>
    <property type="match status" value="1"/>
</dbReference>
<dbReference type="InterPro" id="IPR047683">
    <property type="entry name" value="BenC-like_FAD_NAD-bd"/>
</dbReference>
<accession>A0A2U1T8W9</accession>
<keyword evidence="6" id="KW-0804">Transcription</keyword>
<evidence type="ECO:0000313" key="10">
    <source>
        <dbReference type="EMBL" id="PWC02443.1"/>
    </source>
</evidence>
<dbReference type="PROSITE" id="PS00197">
    <property type="entry name" value="2FE2S_FER_1"/>
    <property type="match status" value="1"/>
</dbReference>
<dbReference type="InterPro" id="IPR011711">
    <property type="entry name" value="GntR_C"/>
</dbReference>
<dbReference type="GO" id="GO:0016491">
    <property type="term" value="F:oxidoreductase activity"/>
    <property type="evidence" value="ECO:0007669"/>
    <property type="project" value="InterPro"/>
</dbReference>
<feature type="compositionally biased region" description="Low complexity" evidence="7">
    <location>
        <begin position="340"/>
        <end position="353"/>
    </location>
</feature>
<evidence type="ECO:0000256" key="3">
    <source>
        <dbReference type="ARBA" id="ARBA00023014"/>
    </source>
</evidence>
<dbReference type="Gene3D" id="3.10.20.30">
    <property type="match status" value="1"/>
</dbReference>
<evidence type="ECO:0000256" key="4">
    <source>
        <dbReference type="ARBA" id="ARBA00023015"/>
    </source>
</evidence>
<dbReference type="InterPro" id="IPR012675">
    <property type="entry name" value="Beta-grasp_dom_sf"/>
</dbReference>
<keyword evidence="11" id="KW-1185">Reference proteome</keyword>
<dbReference type="InterPro" id="IPR008920">
    <property type="entry name" value="TF_FadR/GntR_C"/>
</dbReference>
<dbReference type="PANTHER" id="PTHR47354:SF5">
    <property type="entry name" value="PROTEIN RFBI"/>
    <property type="match status" value="1"/>
</dbReference>
<dbReference type="InterPro" id="IPR006058">
    <property type="entry name" value="2Fe2S_fd_BS"/>
</dbReference>
<keyword evidence="2" id="KW-0408">Iron</keyword>
<dbReference type="SUPFAM" id="SSF48008">
    <property type="entry name" value="GntR ligand-binding domain-like"/>
    <property type="match status" value="1"/>
</dbReference>
<dbReference type="Gene3D" id="3.40.50.80">
    <property type="entry name" value="Nucleotide-binding domain of ferredoxin-NADP reductase (FNR) module"/>
    <property type="match status" value="1"/>
</dbReference>
<reference evidence="11" key="1">
    <citation type="submission" date="2018-04" db="EMBL/GenBank/DDBJ databases">
        <authorList>
            <person name="Liu S."/>
            <person name="Wang Z."/>
            <person name="Li J."/>
        </authorList>
    </citation>
    <scope>NUCLEOTIDE SEQUENCE [LARGE SCALE GENOMIC DNA]</scope>
    <source>
        <strain evidence="11">2189</strain>
    </source>
</reference>
<dbReference type="SUPFAM" id="SSF52343">
    <property type="entry name" value="Ferredoxin reductase-like, C-terminal NADP-linked domain"/>
    <property type="match status" value="1"/>
</dbReference>
<dbReference type="PROSITE" id="PS51085">
    <property type="entry name" value="2FE2S_FER_2"/>
    <property type="match status" value="1"/>
</dbReference>
<organism evidence="10 11">
    <name type="scientific">Corynebacterium yudongzhengii</name>
    <dbReference type="NCBI Taxonomy" id="2080740"/>
    <lineage>
        <taxon>Bacteria</taxon>
        <taxon>Bacillati</taxon>
        <taxon>Actinomycetota</taxon>
        <taxon>Actinomycetes</taxon>
        <taxon>Mycobacteriales</taxon>
        <taxon>Corynebacteriaceae</taxon>
        <taxon>Corynebacterium</taxon>
    </lineage>
</organism>
<feature type="region of interest" description="Disordered" evidence="7">
    <location>
        <begin position="340"/>
        <end position="377"/>
    </location>
</feature>
<dbReference type="NCBIfam" id="NF040810">
    <property type="entry name" value="BenC"/>
    <property type="match status" value="1"/>
</dbReference>
<feature type="domain" description="2Fe-2S ferredoxin-type" evidence="8">
    <location>
        <begin position="4"/>
        <end position="97"/>
    </location>
</feature>
<dbReference type="InterPro" id="IPR036010">
    <property type="entry name" value="2Fe-2S_ferredoxin-like_sf"/>
</dbReference>
<dbReference type="CDD" id="cd00207">
    <property type="entry name" value="fer2"/>
    <property type="match status" value="1"/>
</dbReference>
<dbReference type="OrthoDB" id="4307358at2"/>
<evidence type="ECO:0000256" key="6">
    <source>
        <dbReference type="ARBA" id="ARBA00023163"/>
    </source>
</evidence>
<feature type="compositionally biased region" description="Basic and acidic residues" evidence="7">
    <location>
        <begin position="354"/>
        <end position="371"/>
    </location>
</feature>
<dbReference type="SUPFAM" id="SSF54292">
    <property type="entry name" value="2Fe-2S ferredoxin-like"/>
    <property type="match status" value="1"/>
</dbReference>
<dbReference type="AlphaFoldDB" id="A0A2U1T8W9"/>
<dbReference type="PROSITE" id="PS51384">
    <property type="entry name" value="FAD_FR"/>
    <property type="match status" value="1"/>
</dbReference>
<keyword evidence="3" id="KW-0411">Iron-sulfur</keyword>
<keyword evidence="5" id="KW-0238">DNA-binding</keyword>
<dbReference type="Pfam" id="PF07729">
    <property type="entry name" value="FCD"/>
    <property type="match status" value="1"/>
</dbReference>
<dbReference type="InterPro" id="IPR039261">
    <property type="entry name" value="FNR_nucleotide-bd"/>
</dbReference>
<comment type="cofactor">
    <cofactor evidence="1">
        <name>FAD</name>
        <dbReference type="ChEBI" id="CHEBI:57692"/>
    </cofactor>
</comment>
<dbReference type="InterPro" id="IPR001433">
    <property type="entry name" value="OxRdtase_FAD/NAD-bd"/>
</dbReference>
<sequence length="536" mass="59379">MSQPQVTLAFEDGVTRMITVEEDQTIIDAAYKARINIPFDCRDGACGTCKAFCETGEYEEGEFIDEAMTEDEADEGYILNCQTFPISDMLVQVPMTSAQAKTGATTFAGEITELERLSESTVKLGVKLENRENLSFLPGQYMNIAPPNSDFHRSYSFSSSNNDDHCTFLVKYTPGGKMTHYLTEEAKVGDKLNLTGPMGSFFLRDADKPILLLAGGTGLAPVLSILDKLAENGHSQPVRLIYGATFNHDIVETERIEALGEKLADFDWFTVVSSEDEEHERKGYVTDHMDPQEHLHEGDAEVYLCGPPPMVEAVRVYLNDLDNPPSNFYYEKFTPNANAESGAATGSGSGTDAAPKEEEVTVTHSSDEKSKSMSVSYGDRESGEIHLAKTESEVIFEALRALEIGVARLLINQLDDEDLDKLQQLAEKANKYIHNDEFADVTRFIDANNDFHEYLFDRSGNPSMQQAYAGLRNVEIMQEQLEDGFQVQPGLAQDHLDFVQALKGKDIEAVKEVVSRHSAKAVGTMNTAIEKKAQIH</sequence>
<dbReference type="InterPro" id="IPR050415">
    <property type="entry name" value="MRET"/>
</dbReference>
<dbReference type="SUPFAM" id="SSF63380">
    <property type="entry name" value="Riboflavin synthase domain-like"/>
    <property type="match status" value="1"/>
</dbReference>
<gene>
    <name evidence="10" type="ORF">DF222_02090</name>
</gene>
<dbReference type="InterPro" id="IPR017938">
    <property type="entry name" value="Riboflavin_synthase-like_b-brl"/>
</dbReference>
<dbReference type="PANTHER" id="PTHR47354">
    <property type="entry name" value="NADH OXIDOREDUCTASE HCR"/>
    <property type="match status" value="1"/>
</dbReference>
<dbReference type="InterPro" id="IPR008333">
    <property type="entry name" value="Cbr1-like_FAD-bd_dom"/>
</dbReference>
<evidence type="ECO:0000256" key="2">
    <source>
        <dbReference type="ARBA" id="ARBA00022714"/>
    </source>
</evidence>
<dbReference type="PRINTS" id="PR00371">
    <property type="entry name" value="FPNCR"/>
</dbReference>
<dbReference type="Gene3D" id="2.40.30.10">
    <property type="entry name" value="Translation factors"/>
    <property type="match status" value="1"/>
</dbReference>
<proteinExistence type="predicted"/>
<evidence type="ECO:0000256" key="5">
    <source>
        <dbReference type="ARBA" id="ARBA00023125"/>
    </source>
</evidence>
<evidence type="ECO:0000256" key="7">
    <source>
        <dbReference type="SAM" id="MobiDB-lite"/>
    </source>
</evidence>
<evidence type="ECO:0000259" key="8">
    <source>
        <dbReference type="PROSITE" id="PS51085"/>
    </source>
</evidence>
<dbReference type="InterPro" id="IPR001709">
    <property type="entry name" value="Flavoprot_Pyr_Nucl_cyt_Rdtase"/>
</dbReference>
<comment type="caution">
    <text evidence="10">The sequence shown here is derived from an EMBL/GenBank/DDBJ whole genome shotgun (WGS) entry which is preliminary data.</text>
</comment>
<keyword evidence="4" id="KW-0805">Transcription regulation</keyword>
<evidence type="ECO:0000313" key="11">
    <source>
        <dbReference type="Proteomes" id="UP000244989"/>
    </source>
</evidence>
<dbReference type="InterPro" id="IPR017927">
    <property type="entry name" value="FAD-bd_FR_type"/>
</dbReference>
<dbReference type="SMART" id="SM00895">
    <property type="entry name" value="FCD"/>
    <property type="match status" value="1"/>
</dbReference>
<name>A0A2U1T8W9_9CORY</name>
<dbReference type="Gene3D" id="1.20.120.530">
    <property type="entry name" value="GntR ligand-binding domain-like"/>
    <property type="match status" value="1"/>
</dbReference>
<dbReference type="Proteomes" id="UP000244989">
    <property type="component" value="Unassembled WGS sequence"/>
</dbReference>
<evidence type="ECO:0000259" key="9">
    <source>
        <dbReference type="PROSITE" id="PS51384"/>
    </source>
</evidence>
<dbReference type="GO" id="GO:0051537">
    <property type="term" value="F:2 iron, 2 sulfur cluster binding"/>
    <property type="evidence" value="ECO:0007669"/>
    <property type="project" value="UniProtKB-KW"/>
</dbReference>
<dbReference type="Pfam" id="PF00970">
    <property type="entry name" value="FAD_binding_6"/>
    <property type="match status" value="1"/>
</dbReference>
<dbReference type="RefSeq" id="WP_108432111.1">
    <property type="nucleotide sequence ID" value="NZ_CP026947.1"/>
</dbReference>
<evidence type="ECO:0000256" key="1">
    <source>
        <dbReference type="ARBA" id="ARBA00001974"/>
    </source>
</evidence>
<dbReference type="EMBL" id="QEEZ01000003">
    <property type="protein sequence ID" value="PWC02443.1"/>
    <property type="molecule type" value="Genomic_DNA"/>
</dbReference>
<dbReference type="GO" id="GO:0003677">
    <property type="term" value="F:DNA binding"/>
    <property type="evidence" value="ECO:0007669"/>
    <property type="project" value="UniProtKB-KW"/>
</dbReference>
<keyword evidence="2" id="KW-0001">2Fe-2S</keyword>
<dbReference type="PRINTS" id="PR00410">
    <property type="entry name" value="PHEHYDRXLASE"/>
</dbReference>
<dbReference type="InterPro" id="IPR001041">
    <property type="entry name" value="2Fe-2S_ferredoxin-type"/>
</dbReference>
<protein>
    <submittedName>
        <fullName evidence="10">FCD domain-containing protein</fullName>
    </submittedName>
</protein>
<dbReference type="KEGG" id="cyz:C3B44_09180"/>
<feature type="domain" description="FAD-binding FR-type" evidence="9">
    <location>
        <begin position="104"/>
        <end position="204"/>
    </location>
</feature>
<dbReference type="Pfam" id="PF00175">
    <property type="entry name" value="NAD_binding_1"/>
    <property type="match status" value="1"/>
</dbReference>